<evidence type="ECO:0000313" key="2">
    <source>
        <dbReference type="Proteomes" id="UP000032049"/>
    </source>
</evidence>
<protein>
    <submittedName>
        <fullName evidence="1">Contig93, whole genome shotgun sequence</fullName>
    </submittedName>
</protein>
<keyword evidence="2" id="KW-1185">Reference proteome</keyword>
<proteinExistence type="predicted"/>
<comment type="caution">
    <text evidence="1">The sequence shown here is derived from an EMBL/GenBank/DDBJ whole genome shotgun (WGS) entry which is preliminary data.</text>
</comment>
<gene>
    <name evidence="1" type="ORF">TH53_19685</name>
</gene>
<dbReference type="EMBL" id="JXRA01000093">
    <property type="protein sequence ID" value="KIO75563.1"/>
    <property type="molecule type" value="Genomic_DNA"/>
</dbReference>
<dbReference type="RefSeq" id="WP_041884600.1">
    <property type="nucleotide sequence ID" value="NZ_CP157278.1"/>
</dbReference>
<name>A0A0D0F1Q6_9SPHI</name>
<reference evidence="1 2" key="1">
    <citation type="submission" date="2015-01" db="EMBL/GenBank/DDBJ databases">
        <title>Draft genome sequence of Pedobacter sp. NL19 isolated from sludge of an effluent treatment pond in an abandoned uranium mine.</title>
        <authorList>
            <person name="Santos T."/>
            <person name="Caetano T."/>
            <person name="Covas C."/>
            <person name="Cruz A."/>
            <person name="Mendo S."/>
        </authorList>
    </citation>
    <scope>NUCLEOTIDE SEQUENCE [LARGE SCALE GENOMIC DNA]</scope>
    <source>
        <strain evidence="1 2">NL19</strain>
    </source>
</reference>
<organism evidence="1 2">
    <name type="scientific">Pedobacter lusitanus</name>
    <dbReference type="NCBI Taxonomy" id="1503925"/>
    <lineage>
        <taxon>Bacteria</taxon>
        <taxon>Pseudomonadati</taxon>
        <taxon>Bacteroidota</taxon>
        <taxon>Sphingobacteriia</taxon>
        <taxon>Sphingobacteriales</taxon>
        <taxon>Sphingobacteriaceae</taxon>
        <taxon>Pedobacter</taxon>
    </lineage>
</organism>
<accession>A0A0D0F1Q6</accession>
<evidence type="ECO:0000313" key="1">
    <source>
        <dbReference type="EMBL" id="KIO75563.1"/>
    </source>
</evidence>
<dbReference type="OrthoDB" id="795751at2"/>
<dbReference type="Proteomes" id="UP000032049">
    <property type="component" value="Unassembled WGS sequence"/>
</dbReference>
<dbReference type="AlphaFoldDB" id="A0A0D0F1Q6"/>
<sequence length="140" mass="16372">MQAHVNQALHNENFINECIKNHPDSFFDWKVTASFYTALHLFRAFCELRGVDPGRTHQDIANNFDPKRTSKPLTSIAPFVWKNYIRLQRYSENARYEVFLEPDVENEIQRGNFGHCLTLLNELKSFFHKQGVPCQKDKAA</sequence>